<comment type="similarity">
    <text evidence="2">Belongs to the Ap4A hydrolase family.</text>
</comment>
<dbReference type="Gene3D" id="3.60.21.10">
    <property type="match status" value="1"/>
</dbReference>
<comment type="catalytic activity">
    <reaction evidence="8">
        <text>P(1),P(4)-bis(5'-adenosyl) tetraphosphate + H2O = 2 ADP + 2 H(+)</text>
        <dbReference type="Rhea" id="RHEA:24252"/>
        <dbReference type="ChEBI" id="CHEBI:15377"/>
        <dbReference type="ChEBI" id="CHEBI:15378"/>
        <dbReference type="ChEBI" id="CHEBI:58141"/>
        <dbReference type="ChEBI" id="CHEBI:456216"/>
        <dbReference type="EC" id="3.6.1.41"/>
    </reaction>
</comment>
<dbReference type="NCBIfam" id="TIGR00668">
    <property type="entry name" value="apaH"/>
    <property type="match status" value="1"/>
</dbReference>
<dbReference type="InterPro" id="IPR004843">
    <property type="entry name" value="Calcineurin-like_PHP"/>
</dbReference>
<feature type="domain" description="Calcineurin-like phosphoesterase" evidence="9">
    <location>
        <begin position="3"/>
        <end position="165"/>
    </location>
</feature>
<dbReference type="InterPro" id="IPR029052">
    <property type="entry name" value="Metallo-depent_PP-like"/>
</dbReference>
<dbReference type="NCBIfam" id="NF001204">
    <property type="entry name" value="PRK00166.1"/>
    <property type="match status" value="1"/>
</dbReference>
<dbReference type="EC" id="3.6.1.41" evidence="3"/>
<organism evidence="10 11">
    <name type="scientific">Thalassotalea eurytherma</name>
    <dbReference type="NCBI Taxonomy" id="1144278"/>
    <lineage>
        <taxon>Bacteria</taxon>
        <taxon>Pseudomonadati</taxon>
        <taxon>Pseudomonadota</taxon>
        <taxon>Gammaproteobacteria</taxon>
        <taxon>Alteromonadales</taxon>
        <taxon>Colwelliaceae</taxon>
        <taxon>Thalassotalea</taxon>
    </lineage>
</organism>
<dbReference type="Proteomes" id="UP001157133">
    <property type="component" value="Unassembled WGS sequence"/>
</dbReference>
<reference evidence="10 11" key="1">
    <citation type="submission" date="2023-03" db="EMBL/GenBank/DDBJ databases">
        <title>Draft genome sequence of Thalassotalea eurytherma JCM 18482T.</title>
        <authorList>
            <person name="Sawabe T."/>
        </authorList>
    </citation>
    <scope>NUCLEOTIDE SEQUENCE [LARGE SCALE GENOMIC DNA]</scope>
    <source>
        <strain evidence="10 11">JCM 18482</strain>
    </source>
</reference>
<evidence type="ECO:0000313" key="10">
    <source>
        <dbReference type="EMBL" id="GLX82841.1"/>
    </source>
</evidence>
<evidence type="ECO:0000313" key="11">
    <source>
        <dbReference type="Proteomes" id="UP001157133"/>
    </source>
</evidence>
<accession>A0ABQ6H3U1</accession>
<dbReference type="PANTHER" id="PTHR40942">
    <property type="match status" value="1"/>
</dbReference>
<dbReference type="Pfam" id="PF00149">
    <property type="entry name" value="Metallophos"/>
    <property type="match status" value="1"/>
</dbReference>
<keyword evidence="4" id="KW-0378">Hydrolase</keyword>
<proteinExistence type="inferred from homology"/>
<evidence type="ECO:0000256" key="3">
    <source>
        <dbReference type="ARBA" id="ARBA00012506"/>
    </source>
</evidence>
<dbReference type="EMBL" id="BSSU01000011">
    <property type="protein sequence ID" value="GLX82841.1"/>
    <property type="molecule type" value="Genomic_DNA"/>
</dbReference>
<name>A0ABQ6H3U1_9GAMM</name>
<evidence type="ECO:0000256" key="5">
    <source>
        <dbReference type="ARBA" id="ARBA00031248"/>
    </source>
</evidence>
<evidence type="ECO:0000256" key="2">
    <source>
        <dbReference type="ARBA" id="ARBA00005419"/>
    </source>
</evidence>
<evidence type="ECO:0000256" key="8">
    <source>
        <dbReference type="ARBA" id="ARBA00049417"/>
    </source>
</evidence>
<comment type="function">
    <text evidence="1">Hydrolyzes diadenosine 5',5'''-P1,P4-tetraphosphate to yield ADP.</text>
</comment>
<gene>
    <name evidence="10" type="primary">apaH</name>
    <name evidence="10" type="ORF">theurythT_22930</name>
</gene>
<dbReference type="SUPFAM" id="SSF56300">
    <property type="entry name" value="Metallo-dependent phosphatases"/>
    <property type="match status" value="1"/>
</dbReference>
<dbReference type="PIRSF" id="PIRSF000903">
    <property type="entry name" value="B5n-ttraPtase_sm"/>
    <property type="match status" value="1"/>
</dbReference>
<dbReference type="CDD" id="cd07422">
    <property type="entry name" value="MPP_ApaH"/>
    <property type="match status" value="1"/>
</dbReference>
<protein>
    <recommendedName>
        <fullName evidence="3">bis(5'-nucleosyl)-tetraphosphatase (symmetrical)</fullName>
        <ecNumber evidence="3">3.6.1.41</ecNumber>
    </recommendedName>
    <alternativeName>
        <fullName evidence="6">Ap4A hydrolase</fullName>
    </alternativeName>
    <alternativeName>
        <fullName evidence="5">Diadenosine 5',5'''-P1,P4-tetraphosphate pyrophosphohydrolase</fullName>
    </alternativeName>
    <alternativeName>
        <fullName evidence="7">Diadenosine tetraphosphatase</fullName>
    </alternativeName>
</protein>
<evidence type="ECO:0000256" key="7">
    <source>
        <dbReference type="ARBA" id="ARBA00033210"/>
    </source>
</evidence>
<dbReference type="RefSeq" id="WP_284208225.1">
    <property type="nucleotide sequence ID" value="NZ_BSSU01000011.1"/>
</dbReference>
<keyword evidence="11" id="KW-1185">Reference proteome</keyword>
<comment type="caution">
    <text evidence="10">The sequence shown here is derived from an EMBL/GenBank/DDBJ whole genome shotgun (WGS) entry which is preliminary data.</text>
</comment>
<dbReference type="InterPro" id="IPR004617">
    <property type="entry name" value="ApaH"/>
</dbReference>
<evidence type="ECO:0000256" key="4">
    <source>
        <dbReference type="ARBA" id="ARBA00022801"/>
    </source>
</evidence>
<sequence>MALYIVGDIQGCHKELKALLEKAKFDKNKDQLWSAGDIVARGSDSLATIEFLQSLGDSFNSVLGNHDLHLMSIYYGIKKAKKSDKLDNLLASKNINSIIEWLAQFPLMLPLPDGKSYLSHAGISPQWTLTQAIENAQFVEKRLRAKDREKWLTRMYGNTPNSWHQVATKTERFRFTVNAFTRMRFCYQDGSLEFDCKSSPEDAPKDVKPWFTLLTEEQKNITWYFGHWAALMGETGLKNIIALDTGCVWGNHLTMIKVKSGKLLTQNSYL</sequence>
<dbReference type="PANTHER" id="PTHR40942:SF4">
    <property type="entry name" value="CYTOCHROME C5"/>
    <property type="match status" value="1"/>
</dbReference>
<evidence type="ECO:0000256" key="6">
    <source>
        <dbReference type="ARBA" id="ARBA00032248"/>
    </source>
</evidence>
<evidence type="ECO:0000256" key="1">
    <source>
        <dbReference type="ARBA" id="ARBA00003413"/>
    </source>
</evidence>
<evidence type="ECO:0000259" key="9">
    <source>
        <dbReference type="Pfam" id="PF00149"/>
    </source>
</evidence>